<keyword evidence="2" id="KW-1185">Reference proteome</keyword>
<accession>A0A448WPS5</accession>
<reference evidence="1" key="1">
    <citation type="submission" date="2018-11" db="EMBL/GenBank/DDBJ databases">
        <authorList>
            <consortium name="Pathogen Informatics"/>
        </authorList>
    </citation>
    <scope>NUCLEOTIDE SEQUENCE</scope>
</reference>
<dbReference type="AlphaFoldDB" id="A0A448WPS5"/>
<protein>
    <submittedName>
        <fullName evidence="1">Uncharacterized protein</fullName>
    </submittedName>
</protein>
<proteinExistence type="predicted"/>
<name>A0A448WPS5_9PLAT</name>
<dbReference type="Proteomes" id="UP000784294">
    <property type="component" value="Unassembled WGS sequence"/>
</dbReference>
<sequence>MQVSKSEEKCFELRAKKAIDGKGIYDHTLLGQKNVVRMDSPSAHGGLKLALDTQVHLALMTKDGLHMAPSYANFPAFFAYNSMDGDVSLDSVNTCIAFSIYFSVARSLTFSQS</sequence>
<organism evidence="1 2">
    <name type="scientific">Protopolystoma xenopodis</name>
    <dbReference type="NCBI Taxonomy" id="117903"/>
    <lineage>
        <taxon>Eukaryota</taxon>
        <taxon>Metazoa</taxon>
        <taxon>Spiralia</taxon>
        <taxon>Lophotrochozoa</taxon>
        <taxon>Platyhelminthes</taxon>
        <taxon>Monogenea</taxon>
        <taxon>Polyopisthocotylea</taxon>
        <taxon>Polystomatidea</taxon>
        <taxon>Polystomatidae</taxon>
        <taxon>Protopolystoma</taxon>
    </lineage>
</organism>
<gene>
    <name evidence="1" type="ORF">PXEA_LOCUS10555</name>
</gene>
<evidence type="ECO:0000313" key="1">
    <source>
        <dbReference type="EMBL" id="VEL17115.1"/>
    </source>
</evidence>
<comment type="caution">
    <text evidence="1">The sequence shown here is derived from an EMBL/GenBank/DDBJ whole genome shotgun (WGS) entry which is preliminary data.</text>
</comment>
<evidence type="ECO:0000313" key="2">
    <source>
        <dbReference type="Proteomes" id="UP000784294"/>
    </source>
</evidence>
<dbReference type="EMBL" id="CAAALY010031154">
    <property type="protein sequence ID" value="VEL17115.1"/>
    <property type="molecule type" value="Genomic_DNA"/>
</dbReference>